<accession>A0A402AWY0</accession>
<comment type="caution">
    <text evidence="1">The sequence shown here is derived from an EMBL/GenBank/DDBJ whole genome shotgun (WGS) entry which is preliminary data.</text>
</comment>
<evidence type="ECO:0000313" key="1">
    <source>
        <dbReference type="EMBL" id="GCE23595.1"/>
    </source>
</evidence>
<protein>
    <submittedName>
        <fullName evidence="1">Uncharacterized protein</fullName>
    </submittedName>
</protein>
<sequence length="111" mass="12534">MIMVATSNEVIVSKIAKTITNFETGGLYWFKINPIPNITPLTIIIKAIAVELPKLSCLFFSRLKKKNEKTMRNTIIAVMNRAVFIRNLSIKGIKSTHEILSIPSLKLQFLC</sequence>
<organism evidence="1 2">
    <name type="scientific">Dictyobacter kobayashii</name>
    <dbReference type="NCBI Taxonomy" id="2014872"/>
    <lineage>
        <taxon>Bacteria</taxon>
        <taxon>Bacillati</taxon>
        <taxon>Chloroflexota</taxon>
        <taxon>Ktedonobacteria</taxon>
        <taxon>Ktedonobacterales</taxon>
        <taxon>Dictyobacteraceae</taxon>
        <taxon>Dictyobacter</taxon>
    </lineage>
</organism>
<evidence type="ECO:0000313" key="2">
    <source>
        <dbReference type="Proteomes" id="UP000287188"/>
    </source>
</evidence>
<proteinExistence type="predicted"/>
<keyword evidence="2" id="KW-1185">Reference proteome</keyword>
<dbReference type="EMBL" id="BIFS01000002">
    <property type="protein sequence ID" value="GCE23595.1"/>
    <property type="molecule type" value="Genomic_DNA"/>
</dbReference>
<name>A0A402AWY0_9CHLR</name>
<gene>
    <name evidence="1" type="ORF">KDK_73950</name>
</gene>
<dbReference type="AlphaFoldDB" id="A0A402AWY0"/>
<dbReference type="Proteomes" id="UP000287188">
    <property type="component" value="Unassembled WGS sequence"/>
</dbReference>
<reference evidence="2" key="1">
    <citation type="submission" date="2018-12" db="EMBL/GenBank/DDBJ databases">
        <title>Tengunoibacter tsumagoiensis gen. nov., sp. nov., Dictyobacter kobayashii sp. nov., D. alpinus sp. nov., and D. joshuensis sp. nov. and description of Dictyobacteraceae fam. nov. within the order Ktedonobacterales isolated from Tengu-no-mugimeshi.</title>
        <authorList>
            <person name="Wang C.M."/>
            <person name="Zheng Y."/>
            <person name="Sakai Y."/>
            <person name="Toyoda A."/>
            <person name="Minakuchi Y."/>
            <person name="Abe K."/>
            <person name="Yokota A."/>
            <person name="Yabe S."/>
        </authorList>
    </citation>
    <scope>NUCLEOTIDE SEQUENCE [LARGE SCALE GENOMIC DNA]</scope>
    <source>
        <strain evidence="2">Uno11</strain>
    </source>
</reference>